<evidence type="ECO:0000313" key="2">
    <source>
        <dbReference type="EMBL" id="GJM51631.1"/>
    </source>
</evidence>
<sequence>MKKKIIIIFSITGVLSLVLLNLLIFVGNFISLKYHVEEISEMNTPDAIYPIFNQLSIMTLLNLFLFLIVLYFSMKNRKKNIIVFFALFTIVQIGFIIDKYLFLAYRLNKLDIDTIIYDRIYPMVTALSWLMIINLVLFVVSLIFFCLKKSPK</sequence>
<feature type="transmembrane region" description="Helical" evidence="1">
    <location>
        <begin position="81"/>
        <end position="103"/>
    </location>
</feature>
<keyword evidence="5" id="KW-1185">Reference proteome</keyword>
<dbReference type="EMBL" id="BQKA01000081">
    <property type="protein sequence ID" value="GJM51631.1"/>
    <property type="molecule type" value="Genomic_DNA"/>
</dbReference>
<protein>
    <recommendedName>
        <fullName evidence="6">ABC transporter permease</fullName>
    </recommendedName>
</protein>
<dbReference type="AlphaFoldDB" id="A0AAV5AZS3"/>
<gene>
    <name evidence="2" type="ORF">RCZ15_26040</name>
    <name evidence="3" type="ORF">RCZ16_26540</name>
</gene>
<feature type="transmembrane region" description="Helical" evidence="1">
    <location>
        <begin position="51"/>
        <end position="74"/>
    </location>
</feature>
<evidence type="ECO:0000313" key="4">
    <source>
        <dbReference type="Proteomes" id="UP001207736"/>
    </source>
</evidence>
<feature type="transmembrane region" description="Helical" evidence="1">
    <location>
        <begin position="7"/>
        <end position="31"/>
    </location>
</feature>
<evidence type="ECO:0000256" key="1">
    <source>
        <dbReference type="SAM" id="Phobius"/>
    </source>
</evidence>
<evidence type="ECO:0000313" key="3">
    <source>
        <dbReference type="EMBL" id="GJM54338.1"/>
    </source>
</evidence>
<organism evidence="2 4">
    <name type="scientific">Capnocytophaga catalasegens</name>
    <dbReference type="NCBI Taxonomy" id="1004260"/>
    <lineage>
        <taxon>Bacteria</taxon>
        <taxon>Pseudomonadati</taxon>
        <taxon>Bacteroidota</taxon>
        <taxon>Flavobacteriia</taxon>
        <taxon>Flavobacteriales</taxon>
        <taxon>Flavobacteriaceae</taxon>
        <taxon>Capnocytophaga</taxon>
    </lineage>
</organism>
<comment type="caution">
    <text evidence="2">The sequence shown here is derived from an EMBL/GenBank/DDBJ whole genome shotgun (WGS) entry which is preliminary data.</text>
</comment>
<keyword evidence="1" id="KW-1133">Transmembrane helix</keyword>
<dbReference type="EMBL" id="BQKB01000096">
    <property type="protein sequence ID" value="GJM54338.1"/>
    <property type="molecule type" value="Genomic_DNA"/>
</dbReference>
<dbReference type="Proteomes" id="UP001208692">
    <property type="component" value="Unassembled WGS sequence"/>
</dbReference>
<evidence type="ECO:0008006" key="6">
    <source>
        <dbReference type="Google" id="ProtNLM"/>
    </source>
</evidence>
<dbReference type="Proteomes" id="UP001207736">
    <property type="component" value="Unassembled WGS sequence"/>
</dbReference>
<feature type="transmembrane region" description="Helical" evidence="1">
    <location>
        <begin position="123"/>
        <end position="147"/>
    </location>
</feature>
<name>A0AAV5AZS3_9FLAO</name>
<accession>A0AAV5AZS3</accession>
<proteinExistence type="predicted"/>
<dbReference type="RefSeq" id="WP_264847304.1">
    <property type="nucleotide sequence ID" value="NZ_BPMA01000048.1"/>
</dbReference>
<reference evidence="2 5" key="1">
    <citation type="submission" date="2021-11" db="EMBL/GenBank/DDBJ databases">
        <title>Draft genome sequence of Capnocytophaga sp. strain KC07075 isolated from cat oral cavity.</title>
        <authorList>
            <person name="Suzuki M."/>
            <person name="Imaoka K."/>
            <person name="Kimura M."/>
            <person name="Morikawa S."/>
            <person name="Maeda K."/>
        </authorList>
    </citation>
    <scope>NUCLEOTIDE SEQUENCE</scope>
    <source>
        <strain evidence="2">KC07075</strain>
        <strain evidence="3 5">KC07079</strain>
    </source>
</reference>
<keyword evidence="1" id="KW-0472">Membrane</keyword>
<evidence type="ECO:0000313" key="5">
    <source>
        <dbReference type="Proteomes" id="UP001208692"/>
    </source>
</evidence>
<keyword evidence="1" id="KW-0812">Transmembrane</keyword>